<keyword evidence="3" id="KW-1185">Reference proteome</keyword>
<dbReference type="RefSeq" id="XP_044563764.1">
    <property type="nucleotide sequence ID" value="XM_044705282.1"/>
</dbReference>
<evidence type="ECO:0000256" key="1">
    <source>
        <dbReference type="SAM" id="MobiDB-lite"/>
    </source>
</evidence>
<feature type="compositionally biased region" description="Basic and acidic residues" evidence="1">
    <location>
        <begin position="281"/>
        <end position="292"/>
    </location>
</feature>
<dbReference type="VEuPathDB" id="AmoebaDB:NfTy_034520"/>
<proteinExistence type="predicted"/>
<feature type="compositionally biased region" description="Basic and acidic residues" evidence="1">
    <location>
        <begin position="233"/>
        <end position="242"/>
    </location>
</feature>
<sequence length="292" mass="32818">MLSSSSALYSLLVPKLWNYAQQNIINISAPALGSSLFEISANKNVRDVSYLLDNSKPWVLTTTTNPSSTTSTTTSEGFIQEPHQKHEEEKSSATLLLELYLVCNVRKVVLDFNRQALPSEVEISYSSNEKKINFRKLAKLRNTDLKRVKPFVIYFTKPVQLKYMKFKITLAHTPDRTSESTSTTSCKLNSIKLFGTPVLSTDNLFDLYHKNQDQLKALAEMIGLKKMSPSSEDPQHEKKDTENLQQQPASTKSPSDSEEGITIEILPDDDKNAPHAPPKVDISDPRNRSSKL</sequence>
<feature type="region of interest" description="Disordered" evidence="1">
    <location>
        <begin position="227"/>
        <end position="292"/>
    </location>
</feature>
<comment type="caution">
    <text evidence="2">The sequence shown here is derived from an EMBL/GenBank/DDBJ whole genome shotgun (WGS) entry which is preliminary data.</text>
</comment>
<gene>
    <name evidence="2" type="ORF">FDP41_002121</name>
</gene>
<evidence type="ECO:0000313" key="2">
    <source>
        <dbReference type="EMBL" id="KAF0979051.1"/>
    </source>
</evidence>
<organism evidence="2 3">
    <name type="scientific">Naegleria fowleri</name>
    <name type="common">Brain eating amoeba</name>
    <dbReference type="NCBI Taxonomy" id="5763"/>
    <lineage>
        <taxon>Eukaryota</taxon>
        <taxon>Discoba</taxon>
        <taxon>Heterolobosea</taxon>
        <taxon>Tetramitia</taxon>
        <taxon>Eutetramitia</taxon>
        <taxon>Vahlkampfiidae</taxon>
        <taxon>Naegleria</taxon>
    </lineage>
</organism>
<dbReference type="Proteomes" id="UP000444721">
    <property type="component" value="Unassembled WGS sequence"/>
</dbReference>
<reference evidence="2 3" key="1">
    <citation type="journal article" date="2019" name="Sci. Rep.">
        <title>Nanopore sequencing improves the draft genome of the human pathogenic amoeba Naegleria fowleri.</title>
        <authorList>
            <person name="Liechti N."/>
            <person name="Schurch N."/>
            <person name="Bruggmann R."/>
            <person name="Wittwer M."/>
        </authorList>
    </citation>
    <scope>NUCLEOTIDE SEQUENCE [LARGE SCALE GENOMIC DNA]</scope>
    <source>
        <strain evidence="2 3">ATCC 30894</strain>
    </source>
</reference>
<dbReference type="VEuPathDB" id="AmoebaDB:NF0121090"/>
<feature type="compositionally biased region" description="Low complexity" evidence="1">
    <location>
        <begin position="63"/>
        <end position="75"/>
    </location>
</feature>
<evidence type="ECO:0000313" key="3">
    <source>
        <dbReference type="Proteomes" id="UP000444721"/>
    </source>
</evidence>
<dbReference type="OMA" id="SCKLNSI"/>
<dbReference type="GeneID" id="68109339"/>
<dbReference type="VEuPathDB" id="AmoebaDB:FDP41_002121"/>
<accession>A0A6A5BX26</accession>
<dbReference type="EMBL" id="VFQX01000028">
    <property type="protein sequence ID" value="KAF0979051.1"/>
    <property type="molecule type" value="Genomic_DNA"/>
</dbReference>
<name>A0A6A5BX26_NAEFO</name>
<protein>
    <submittedName>
        <fullName evidence="2">Uncharacterized protein</fullName>
    </submittedName>
</protein>
<feature type="region of interest" description="Disordered" evidence="1">
    <location>
        <begin position="63"/>
        <end position="86"/>
    </location>
</feature>
<dbReference type="AlphaFoldDB" id="A0A6A5BX26"/>
<dbReference type="OrthoDB" id="10370808at2759"/>
<feature type="compositionally biased region" description="Polar residues" evidence="1">
    <location>
        <begin position="243"/>
        <end position="254"/>
    </location>
</feature>